<dbReference type="InterPro" id="IPR011991">
    <property type="entry name" value="ArsR-like_HTH"/>
</dbReference>
<dbReference type="InterPro" id="IPR036388">
    <property type="entry name" value="WH-like_DNA-bd_sf"/>
</dbReference>
<dbReference type="CDD" id="cd00090">
    <property type="entry name" value="HTH_ARSR"/>
    <property type="match status" value="1"/>
</dbReference>
<dbReference type="InterPro" id="IPR000835">
    <property type="entry name" value="HTH_MarR-typ"/>
</dbReference>
<dbReference type="GO" id="GO:0003700">
    <property type="term" value="F:DNA-binding transcription factor activity"/>
    <property type="evidence" value="ECO:0007669"/>
    <property type="project" value="InterPro"/>
</dbReference>
<dbReference type="STRING" id="1423804.FD14_GL001721"/>
<comment type="caution">
    <text evidence="5">The sequence shown here is derived from an EMBL/GenBank/DDBJ whole genome shotgun (WGS) entry which is preliminary data.</text>
</comment>
<evidence type="ECO:0000256" key="3">
    <source>
        <dbReference type="ARBA" id="ARBA00023163"/>
    </source>
</evidence>
<dbReference type="Gene3D" id="1.10.10.10">
    <property type="entry name" value="Winged helix-like DNA-binding domain superfamily/Winged helix DNA-binding domain"/>
    <property type="match status" value="1"/>
</dbReference>
<dbReference type="Proteomes" id="UP000051442">
    <property type="component" value="Unassembled WGS sequence"/>
</dbReference>
<dbReference type="EMBL" id="AYZM01000138">
    <property type="protein sequence ID" value="KRN19311.1"/>
    <property type="molecule type" value="Genomic_DNA"/>
</dbReference>
<reference evidence="5 6" key="1">
    <citation type="journal article" date="2015" name="Genome Announc.">
        <title>Expanding the biotechnology potential of lactobacilli through comparative genomics of 213 strains and associated genera.</title>
        <authorList>
            <person name="Sun Z."/>
            <person name="Harris H.M."/>
            <person name="McCann A."/>
            <person name="Guo C."/>
            <person name="Argimon S."/>
            <person name="Zhang W."/>
            <person name="Yang X."/>
            <person name="Jeffery I.B."/>
            <person name="Cooney J.C."/>
            <person name="Kagawa T.F."/>
            <person name="Liu W."/>
            <person name="Song Y."/>
            <person name="Salvetti E."/>
            <person name="Wrobel A."/>
            <person name="Rasinkangas P."/>
            <person name="Parkhill J."/>
            <person name="Rea M.C."/>
            <person name="O'Sullivan O."/>
            <person name="Ritari J."/>
            <person name="Douillard F.P."/>
            <person name="Paul Ross R."/>
            <person name="Yang R."/>
            <person name="Briner A.E."/>
            <person name="Felis G.E."/>
            <person name="de Vos W.M."/>
            <person name="Barrangou R."/>
            <person name="Klaenhammer T.R."/>
            <person name="Caufield P.W."/>
            <person name="Cui Y."/>
            <person name="Zhang H."/>
            <person name="O'Toole P.W."/>
        </authorList>
    </citation>
    <scope>NUCLEOTIDE SEQUENCE [LARGE SCALE GENOMIC DNA]</scope>
    <source>
        <strain evidence="5 6">DSM 23365</strain>
    </source>
</reference>
<dbReference type="OrthoDB" id="3242809at2"/>
<accession>A0A0R2ESJ8</accession>
<dbReference type="Pfam" id="PF01047">
    <property type="entry name" value="MarR"/>
    <property type="match status" value="1"/>
</dbReference>
<dbReference type="RefSeq" id="WP_054734957.1">
    <property type="nucleotide sequence ID" value="NZ_AYZM01000138.1"/>
</dbReference>
<evidence type="ECO:0000313" key="5">
    <source>
        <dbReference type="EMBL" id="KRN19311.1"/>
    </source>
</evidence>
<dbReference type="PRINTS" id="PR00598">
    <property type="entry name" value="HTHMARR"/>
</dbReference>
<feature type="domain" description="HTH marR-type" evidence="4">
    <location>
        <begin position="5"/>
        <end position="141"/>
    </location>
</feature>
<dbReference type="InterPro" id="IPR023187">
    <property type="entry name" value="Tscrpt_reg_MarR-type_CS"/>
</dbReference>
<dbReference type="PROSITE" id="PS50995">
    <property type="entry name" value="HTH_MARR_2"/>
    <property type="match status" value="1"/>
</dbReference>
<evidence type="ECO:0000256" key="2">
    <source>
        <dbReference type="ARBA" id="ARBA00023125"/>
    </source>
</evidence>
<keyword evidence="6" id="KW-1185">Reference proteome</keyword>
<organism evidence="5 6">
    <name type="scientific">Secundilactobacillus similis DSM 23365 = JCM 2765</name>
    <dbReference type="NCBI Taxonomy" id="1423804"/>
    <lineage>
        <taxon>Bacteria</taxon>
        <taxon>Bacillati</taxon>
        <taxon>Bacillota</taxon>
        <taxon>Bacilli</taxon>
        <taxon>Lactobacillales</taxon>
        <taxon>Lactobacillaceae</taxon>
        <taxon>Secundilactobacillus</taxon>
    </lineage>
</organism>
<sequence length="184" mass="21240">MTHDSQELIQLFGRLFQQRTFMSAVLRTSKFDQHQPNRGQIRVLQLLSEHEQLTNSDIVDELDIRPSSASALVSKLEDGGLIERHDSEEDKRVMLISLTEKGRNFISAAQSLKDGVSESLFDSLSSEEQQQLAGTLRKLLADLDEKMPNWPDHKQLHDYFNHHHDFGGDFGRFGFFRNDRRDND</sequence>
<dbReference type="InterPro" id="IPR036390">
    <property type="entry name" value="WH_DNA-bd_sf"/>
</dbReference>
<dbReference type="SMART" id="SM00347">
    <property type="entry name" value="HTH_MARR"/>
    <property type="match status" value="1"/>
</dbReference>
<proteinExistence type="predicted"/>
<protein>
    <submittedName>
        <fullName evidence="5">Transcriptional regulator</fullName>
    </submittedName>
</protein>
<dbReference type="PANTHER" id="PTHR42756:SF1">
    <property type="entry name" value="TRANSCRIPTIONAL REPRESSOR OF EMRAB OPERON"/>
    <property type="match status" value="1"/>
</dbReference>
<dbReference type="PATRIC" id="fig|1423804.4.peg.1862"/>
<keyword evidence="1" id="KW-0805">Transcription regulation</keyword>
<evidence type="ECO:0000313" key="6">
    <source>
        <dbReference type="Proteomes" id="UP000051442"/>
    </source>
</evidence>
<dbReference type="AlphaFoldDB" id="A0A0R2ESJ8"/>
<keyword evidence="3" id="KW-0804">Transcription</keyword>
<name>A0A0R2ESJ8_9LACO</name>
<dbReference type="PANTHER" id="PTHR42756">
    <property type="entry name" value="TRANSCRIPTIONAL REGULATOR, MARR"/>
    <property type="match status" value="1"/>
</dbReference>
<evidence type="ECO:0000256" key="1">
    <source>
        <dbReference type="ARBA" id="ARBA00023015"/>
    </source>
</evidence>
<dbReference type="PROSITE" id="PS01117">
    <property type="entry name" value="HTH_MARR_1"/>
    <property type="match status" value="1"/>
</dbReference>
<gene>
    <name evidence="5" type="ORF">FD14_GL001721</name>
</gene>
<evidence type="ECO:0000259" key="4">
    <source>
        <dbReference type="PROSITE" id="PS50995"/>
    </source>
</evidence>
<dbReference type="GO" id="GO:0003677">
    <property type="term" value="F:DNA binding"/>
    <property type="evidence" value="ECO:0007669"/>
    <property type="project" value="UniProtKB-KW"/>
</dbReference>
<keyword evidence="2" id="KW-0238">DNA-binding</keyword>
<dbReference type="SUPFAM" id="SSF46785">
    <property type="entry name" value="Winged helix' DNA-binding domain"/>
    <property type="match status" value="1"/>
</dbReference>